<reference evidence="2 3" key="1">
    <citation type="journal article" date="2015" name="PLoS ONE">
        <title>Characterization of the Newly Isolated Lytic Bacteriophages KTN6 and KT28 and Their Efficacy against Pseudomonas aeruginosa Biofilm.</title>
        <authorList>
            <person name="Danis-Wlodarczyk K."/>
            <person name="Olszak T."/>
            <person name="Arabski M."/>
            <person name="Wasik S."/>
            <person name="Majkowska-Skrobek G."/>
            <person name="Augustyniak D."/>
            <person name="Gula G."/>
            <person name="Briers Y."/>
            <person name="Jang H.B."/>
            <person name="Vandenheuvel D."/>
            <person name="Duda K.A."/>
            <person name="Lavigne R."/>
            <person name="Drulis-Kawa Z."/>
        </authorList>
    </citation>
    <scope>NUCLEOTIDE SEQUENCE [LARGE SCALE GENOMIC DNA]</scope>
</reference>
<proteinExistence type="predicted"/>
<organism evidence="2 3">
    <name type="scientific">Pseudomonas phage phiKT28</name>
    <dbReference type="NCBI Taxonomy" id="1597971"/>
    <lineage>
        <taxon>Viruses</taxon>
        <taxon>Duplodnaviria</taxon>
        <taxon>Heunggongvirae</taxon>
        <taxon>Uroviricota</taxon>
        <taxon>Caudoviricetes</taxon>
        <taxon>Lindbergviridae</taxon>
        <taxon>Pbunavirus</taxon>
        <taxon>Pbunavirus KTN6</taxon>
    </lineage>
</organism>
<protein>
    <submittedName>
        <fullName evidence="2">Uncharacterized protein</fullName>
    </submittedName>
</protein>
<keyword evidence="1" id="KW-0472">Membrane</keyword>
<accession>A0A0U2CGQ1</accession>
<sequence>MIYTTIKAMAWFALLWATGLSIVTLTIHFCY</sequence>
<feature type="transmembrane region" description="Helical" evidence="1">
    <location>
        <begin position="9"/>
        <end position="29"/>
    </location>
</feature>
<evidence type="ECO:0000313" key="2">
    <source>
        <dbReference type="EMBL" id="AKJ71451.1"/>
    </source>
</evidence>
<dbReference type="Proteomes" id="UP000225337">
    <property type="component" value="Segment"/>
</dbReference>
<name>A0A0U2CGQ1_9CAUD</name>
<dbReference type="EMBL" id="KP340287">
    <property type="protein sequence ID" value="AKJ71451.1"/>
    <property type="molecule type" value="Genomic_DNA"/>
</dbReference>
<keyword evidence="1" id="KW-0812">Transmembrane</keyword>
<keyword evidence="1" id="KW-1133">Transmembrane helix</keyword>
<evidence type="ECO:0000313" key="3">
    <source>
        <dbReference type="Proteomes" id="UP000225337"/>
    </source>
</evidence>
<gene>
    <name evidence="2" type="ORF">phiKT28_013</name>
</gene>
<evidence type="ECO:0000256" key="1">
    <source>
        <dbReference type="SAM" id="Phobius"/>
    </source>
</evidence>